<dbReference type="Gene3D" id="3.40.1180.10">
    <property type="entry name" value="Decaprenyl diphosphate synthase-like"/>
    <property type="match status" value="2"/>
</dbReference>
<dbReference type="OrthoDB" id="4173905at2759"/>
<dbReference type="GO" id="GO:0045547">
    <property type="term" value="F:ditrans,polycis-polyprenyl diphosphate synthase [(2E,6E)-farnesyl diphosphate specific] activity"/>
    <property type="evidence" value="ECO:0007669"/>
    <property type="project" value="UniProtKB-EC"/>
</dbReference>
<dbReference type="PANTHER" id="PTHR10291">
    <property type="entry name" value="DEHYDRODOLICHYL DIPHOSPHATE SYNTHASE FAMILY MEMBER"/>
    <property type="match status" value="1"/>
</dbReference>
<name>A0A183AVA0_9TREM</name>
<protein>
    <recommendedName>
        <fullName evidence="2">ditrans,polycis-polyprenyl diphosphate synthase [(2E,6E)-farnesyldiphosphate specific]</fullName>
        <ecNumber evidence="2">2.5.1.87</ecNumber>
    </recommendedName>
</protein>
<dbReference type="Pfam" id="PF01255">
    <property type="entry name" value="Prenyltransf"/>
    <property type="match status" value="2"/>
</dbReference>
<evidence type="ECO:0000313" key="7">
    <source>
        <dbReference type="WBParaSite" id="ECPE_0001091901-mRNA-1"/>
    </source>
</evidence>
<dbReference type="GO" id="GO:0005783">
    <property type="term" value="C:endoplasmic reticulum"/>
    <property type="evidence" value="ECO:0007669"/>
    <property type="project" value="TreeGrafter"/>
</dbReference>
<evidence type="ECO:0000313" key="6">
    <source>
        <dbReference type="Proteomes" id="UP000272942"/>
    </source>
</evidence>
<dbReference type="CDD" id="cd00475">
    <property type="entry name" value="Cis_IPPS"/>
    <property type="match status" value="1"/>
</dbReference>
<dbReference type="EC" id="2.5.1.87" evidence="2"/>
<dbReference type="WBParaSite" id="ECPE_0001091901-mRNA-1">
    <property type="protein sequence ID" value="ECPE_0001091901-mRNA-1"/>
    <property type="gene ID" value="ECPE_0001091901"/>
</dbReference>
<dbReference type="SUPFAM" id="SSF64005">
    <property type="entry name" value="Undecaprenyl diphosphate synthase"/>
    <property type="match status" value="1"/>
</dbReference>
<accession>A0A183AVA0</accession>
<keyword evidence="3" id="KW-0808">Transferase</keyword>
<dbReference type="GO" id="GO:0016094">
    <property type="term" value="P:polyprenol biosynthetic process"/>
    <property type="evidence" value="ECO:0007669"/>
    <property type="project" value="TreeGrafter"/>
</dbReference>
<dbReference type="PROSITE" id="PS01066">
    <property type="entry name" value="UPP_SYNTHASE"/>
    <property type="match status" value="1"/>
</dbReference>
<dbReference type="Proteomes" id="UP000272942">
    <property type="component" value="Unassembled WGS sequence"/>
</dbReference>
<dbReference type="PANTHER" id="PTHR10291:SF43">
    <property type="entry name" value="DEHYDRODOLICHYL DIPHOSPHATE SYNTHASE COMPLEX SUBUNIT DHDDS"/>
    <property type="match status" value="1"/>
</dbReference>
<gene>
    <name evidence="5" type="ORF">ECPE_LOCUS10885</name>
</gene>
<dbReference type="InterPro" id="IPR036424">
    <property type="entry name" value="UPP_synth-like_sf"/>
</dbReference>
<dbReference type="InterPro" id="IPR018520">
    <property type="entry name" value="UPP_synth-like_CS"/>
</dbReference>
<keyword evidence="6" id="KW-1185">Reference proteome</keyword>
<comment type="similarity">
    <text evidence="1">Belongs to the UPP synthase family.</text>
</comment>
<sequence length="213" mass="24637">MTWVCREPQYNFIQRCCMRILKCGPIPKHVGFIMDGNRRYADRKNLPCSDGHTHGFLKLWCKDFGVEELSVYAFSIENFKRKQSEVTFLFQLASEKLQELLSKRFCFRLSSIDVFAIPFGFSDIDPQLLSGCLHSRMSRPLDLLIRTSGEVRLSDFLVWSAATSGTVHKFVGDFWPDFSFWEFAQAILYYQLANTYLSVSVVQTDIISDLKPL</sequence>
<dbReference type="InterPro" id="IPR001441">
    <property type="entry name" value="UPP_synth-like"/>
</dbReference>
<comment type="catalytic activity">
    <reaction evidence="4">
        <text>n isopentenyl diphosphate + (2E,6E)-farnesyl diphosphate = a di-trans,poly-cis-polyprenyl diphosphate + n diphosphate</text>
        <dbReference type="Rhea" id="RHEA:53008"/>
        <dbReference type="Rhea" id="RHEA-COMP:19494"/>
        <dbReference type="ChEBI" id="CHEBI:33019"/>
        <dbReference type="ChEBI" id="CHEBI:128769"/>
        <dbReference type="ChEBI" id="CHEBI:136960"/>
        <dbReference type="ChEBI" id="CHEBI:175763"/>
        <dbReference type="EC" id="2.5.1.87"/>
    </reaction>
</comment>
<dbReference type="AlphaFoldDB" id="A0A183AVA0"/>
<organism evidence="7">
    <name type="scientific">Echinostoma caproni</name>
    <dbReference type="NCBI Taxonomy" id="27848"/>
    <lineage>
        <taxon>Eukaryota</taxon>
        <taxon>Metazoa</taxon>
        <taxon>Spiralia</taxon>
        <taxon>Lophotrochozoa</taxon>
        <taxon>Platyhelminthes</taxon>
        <taxon>Trematoda</taxon>
        <taxon>Digenea</taxon>
        <taxon>Plagiorchiida</taxon>
        <taxon>Echinostomata</taxon>
        <taxon>Echinostomatoidea</taxon>
        <taxon>Echinostomatidae</taxon>
        <taxon>Echinostoma</taxon>
    </lineage>
</organism>
<evidence type="ECO:0000256" key="2">
    <source>
        <dbReference type="ARBA" id="ARBA00012596"/>
    </source>
</evidence>
<evidence type="ECO:0000256" key="3">
    <source>
        <dbReference type="ARBA" id="ARBA00022679"/>
    </source>
</evidence>
<proteinExistence type="inferred from homology"/>
<dbReference type="EMBL" id="UZAN01049858">
    <property type="protein sequence ID" value="VDP87776.1"/>
    <property type="molecule type" value="Genomic_DNA"/>
</dbReference>
<evidence type="ECO:0000256" key="4">
    <source>
        <dbReference type="ARBA" id="ARBA00047353"/>
    </source>
</evidence>
<reference evidence="7" key="1">
    <citation type="submission" date="2016-06" db="UniProtKB">
        <authorList>
            <consortium name="WormBaseParasite"/>
        </authorList>
    </citation>
    <scope>IDENTIFICATION</scope>
</reference>
<evidence type="ECO:0000313" key="5">
    <source>
        <dbReference type="EMBL" id="VDP87776.1"/>
    </source>
</evidence>
<evidence type="ECO:0000256" key="1">
    <source>
        <dbReference type="ARBA" id="ARBA00005432"/>
    </source>
</evidence>
<reference evidence="5 6" key="2">
    <citation type="submission" date="2018-11" db="EMBL/GenBank/DDBJ databases">
        <authorList>
            <consortium name="Pathogen Informatics"/>
        </authorList>
    </citation>
    <scope>NUCLEOTIDE SEQUENCE [LARGE SCALE GENOMIC DNA]</scope>
    <source>
        <strain evidence="5 6">Egypt</strain>
    </source>
</reference>